<name>A0ABS7SDX0_9MICO</name>
<dbReference type="InterPro" id="IPR020846">
    <property type="entry name" value="MFS_dom"/>
</dbReference>
<evidence type="ECO:0000256" key="2">
    <source>
        <dbReference type="ARBA" id="ARBA00022448"/>
    </source>
</evidence>
<keyword evidence="2" id="KW-0813">Transport</keyword>
<keyword evidence="6 7" id="KW-0472">Membrane</keyword>
<evidence type="ECO:0000313" key="10">
    <source>
        <dbReference type="Proteomes" id="UP000826651"/>
    </source>
</evidence>
<feature type="transmembrane region" description="Helical" evidence="7">
    <location>
        <begin position="285"/>
        <end position="304"/>
    </location>
</feature>
<keyword evidence="5 7" id="KW-1133">Transmembrane helix</keyword>
<dbReference type="PANTHER" id="PTHR23513:SF11">
    <property type="entry name" value="STAPHYLOFERRIN A TRANSPORTER"/>
    <property type="match status" value="1"/>
</dbReference>
<feature type="transmembrane region" description="Helical" evidence="7">
    <location>
        <begin position="316"/>
        <end position="334"/>
    </location>
</feature>
<dbReference type="PANTHER" id="PTHR23513">
    <property type="entry name" value="INTEGRAL MEMBRANE EFFLUX PROTEIN-RELATED"/>
    <property type="match status" value="1"/>
</dbReference>
<feature type="transmembrane region" description="Helical" evidence="7">
    <location>
        <begin position="370"/>
        <end position="393"/>
    </location>
</feature>
<evidence type="ECO:0000256" key="3">
    <source>
        <dbReference type="ARBA" id="ARBA00022475"/>
    </source>
</evidence>
<feature type="transmembrane region" description="Helical" evidence="7">
    <location>
        <begin position="250"/>
        <end position="273"/>
    </location>
</feature>
<dbReference type="InterPro" id="IPR010290">
    <property type="entry name" value="TM_effector"/>
</dbReference>
<dbReference type="EMBL" id="JAGSHT010000017">
    <property type="protein sequence ID" value="MBZ2198088.1"/>
    <property type="molecule type" value="Genomic_DNA"/>
</dbReference>
<dbReference type="CDD" id="cd06173">
    <property type="entry name" value="MFS_MefA_like"/>
    <property type="match status" value="1"/>
</dbReference>
<dbReference type="RefSeq" id="WP_223408528.1">
    <property type="nucleotide sequence ID" value="NZ_JAGSHT010000017.1"/>
</dbReference>
<evidence type="ECO:0000259" key="8">
    <source>
        <dbReference type="PROSITE" id="PS50850"/>
    </source>
</evidence>
<dbReference type="Gene3D" id="1.20.1250.20">
    <property type="entry name" value="MFS general substrate transporter like domains"/>
    <property type="match status" value="1"/>
</dbReference>
<dbReference type="Proteomes" id="UP000826651">
    <property type="component" value="Unassembled WGS sequence"/>
</dbReference>
<keyword evidence="4 7" id="KW-0812">Transmembrane</keyword>
<evidence type="ECO:0000256" key="1">
    <source>
        <dbReference type="ARBA" id="ARBA00004651"/>
    </source>
</evidence>
<evidence type="ECO:0000313" key="9">
    <source>
        <dbReference type="EMBL" id="MBZ2198088.1"/>
    </source>
</evidence>
<evidence type="ECO:0000256" key="6">
    <source>
        <dbReference type="ARBA" id="ARBA00023136"/>
    </source>
</evidence>
<keyword evidence="10" id="KW-1185">Reference proteome</keyword>
<protein>
    <submittedName>
        <fullName evidence="9">MFS transporter</fullName>
    </submittedName>
</protein>
<gene>
    <name evidence="9" type="ORF">KCQ71_18180</name>
</gene>
<reference evidence="9 10" key="1">
    <citation type="submission" date="2021-04" db="EMBL/GenBank/DDBJ databases">
        <title>Ruania sp. nov., isolated from sandy soil of mangrove forest.</title>
        <authorList>
            <person name="Ge X."/>
            <person name="Huang R."/>
            <person name="Liu W."/>
        </authorList>
    </citation>
    <scope>NUCLEOTIDE SEQUENCE [LARGE SCALE GENOMIC DNA]</scope>
    <source>
        <strain evidence="9 10">N2-46</strain>
    </source>
</reference>
<proteinExistence type="predicted"/>
<dbReference type="SUPFAM" id="SSF103473">
    <property type="entry name" value="MFS general substrate transporter"/>
    <property type="match status" value="1"/>
</dbReference>
<evidence type="ECO:0000256" key="7">
    <source>
        <dbReference type="SAM" id="Phobius"/>
    </source>
</evidence>
<evidence type="ECO:0000256" key="4">
    <source>
        <dbReference type="ARBA" id="ARBA00022692"/>
    </source>
</evidence>
<feature type="transmembrane region" description="Helical" evidence="7">
    <location>
        <begin position="20"/>
        <end position="46"/>
    </location>
</feature>
<dbReference type="InterPro" id="IPR036259">
    <property type="entry name" value="MFS_trans_sf"/>
</dbReference>
<feature type="domain" description="Major facilitator superfamily (MFS) profile" evidence="8">
    <location>
        <begin position="18"/>
        <end position="425"/>
    </location>
</feature>
<dbReference type="Pfam" id="PF05977">
    <property type="entry name" value="MFS_3"/>
    <property type="match status" value="1"/>
</dbReference>
<evidence type="ECO:0000256" key="5">
    <source>
        <dbReference type="ARBA" id="ARBA00022989"/>
    </source>
</evidence>
<feature type="transmembrane region" description="Helical" evidence="7">
    <location>
        <begin position="340"/>
        <end position="358"/>
    </location>
</feature>
<feature type="transmembrane region" description="Helical" evidence="7">
    <location>
        <begin position="52"/>
        <end position="72"/>
    </location>
</feature>
<comment type="caution">
    <text evidence="9">The sequence shown here is derived from an EMBL/GenBank/DDBJ whole genome shotgun (WGS) entry which is preliminary data.</text>
</comment>
<comment type="subcellular location">
    <subcellularLocation>
        <location evidence="1">Cell membrane</location>
        <topology evidence="1">Multi-pass membrane protein</topology>
    </subcellularLocation>
</comment>
<keyword evidence="3" id="KW-1003">Cell membrane</keyword>
<accession>A0ABS7SDX0</accession>
<feature type="transmembrane region" description="Helical" evidence="7">
    <location>
        <begin position="399"/>
        <end position="422"/>
    </location>
</feature>
<dbReference type="PROSITE" id="PS50850">
    <property type="entry name" value="MFS"/>
    <property type="match status" value="1"/>
</dbReference>
<organism evidence="9 10">
    <name type="scientific">Occultella gossypii</name>
    <dbReference type="NCBI Taxonomy" id="2800820"/>
    <lineage>
        <taxon>Bacteria</taxon>
        <taxon>Bacillati</taxon>
        <taxon>Actinomycetota</taxon>
        <taxon>Actinomycetes</taxon>
        <taxon>Micrococcales</taxon>
        <taxon>Ruaniaceae</taxon>
        <taxon>Occultella</taxon>
    </lineage>
</organism>
<feature type="transmembrane region" description="Helical" evidence="7">
    <location>
        <begin position="177"/>
        <end position="197"/>
    </location>
</feature>
<sequence length="448" mass="46066">MTASVDTAPKPFVPLGRRFVALFASTASSNLADGILLVAVPLIGLGLTTSPLRISLLSAATWLPWLLLGLYAGALIDRGDRRRIMLVAMALRMVVLALATGAALADALTMPVLLGLLLVFGAAEVFADTAAGTLIPAVTPRSRLASGNGRLLGVQQVANQFVGAPLGGFLLTVGPAWAFGVPGLLCGIAIGCIGLGLRGSYRAGDHVGGVRATQRARRSGSEDAAPAESMGARIREGLRYLLGHRVLRPLVITGAAMNLANTAYFAVFVLWLVGPTSAVGLTEQMYAILITTVAIGAVLGSVLAEHLLERVSETRLLAIVWTVNSALLAVPVLVPNAWVIGAAFVVVGFTNMVGNVITRAMRQRLIPDAMLGRVGGASATLMYGTMPIGALLGGVVGEAFGLPTVFLGTVAVCLVFVAYVMARVTPAVVAQADADRAAMEDAAVGTGG</sequence>